<feature type="region of interest" description="Disordered" evidence="2">
    <location>
        <begin position="377"/>
        <end position="404"/>
    </location>
</feature>
<dbReference type="Gene3D" id="3.30.60.190">
    <property type="match status" value="1"/>
</dbReference>
<evidence type="ECO:0000259" key="3">
    <source>
        <dbReference type="PROSITE" id="PS51083"/>
    </source>
</evidence>
<name>A0A914AQE8_PATMI</name>
<evidence type="ECO:0000313" key="5">
    <source>
        <dbReference type="Proteomes" id="UP000887568"/>
    </source>
</evidence>
<dbReference type="EnsemblMetazoa" id="XM_038209935.1">
    <property type="protein sequence ID" value="XP_038065863.1"/>
    <property type="gene ID" value="LOC119735958"/>
</dbReference>
<keyword evidence="1" id="KW-0863">Zinc-finger</keyword>
<dbReference type="GeneID" id="119735958"/>
<evidence type="ECO:0000313" key="4">
    <source>
        <dbReference type="EnsemblMetazoa" id="XP_038065863.1"/>
    </source>
</evidence>
<dbReference type="Pfam" id="PF04438">
    <property type="entry name" value="zf-HIT"/>
    <property type="match status" value="1"/>
</dbReference>
<organism evidence="4 5">
    <name type="scientific">Patiria miniata</name>
    <name type="common">Bat star</name>
    <name type="synonym">Asterina miniata</name>
    <dbReference type="NCBI Taxonomy" id="46514"/>
    <lineage>
        <taxon>Eukaryota</taxon>
        <taxon>Metazoa</taxon>
        <taxon>Echinodermata</taxon>
        <taxon>Eleutherozoa</taxon>
        <taxon>Asterozoa</taxon>
        <taxon>Asteroidea</taxon>
        <taxon>Valvatacea</taxon>
        <taxon>Valvatida</taxon>
        <taxon>Asterinidae</taxon>
        <taxon>Patiria</taxon>
    </lineage>
</organism>
<dbReference type="InterPro" id="IPR007529">
    <property type="entry name" value="Znf_HIT"/>
</dbReference>
<dbReference type="AlphaFoldDB" id="A0A914AQE8"/>
<dbReference type="OrthoDB" id="10005492at2759"/>
<feature type="compositionally biased region" description="Polar residues" evidence="2">
    <location>
        <begin position="393"/>
        <end position="404"/>
    </location>
</feature>
<feature type="region of interest" description="Disordered" evidence="2">
    <location>
        <begin position="180"/>
        <end position="204"/>
    </location>
</feature>
<dbReference type="OMA" id="LMPDYKP"/>
<feature type="region of interest" description="Disordered" evidence="2">
    <location>
        <begin position="454"/>
        <end position="484"/>
    </location>
</feature>
<feature type="domain" description="HIT-type" evidence="3">
    <location>
        <begin position="27"/>
        <end position="60"/>
    </location>
</feature>
<evidence type="ECO:0000256" key="2">
    <source>
        <dbReference type="SAM" id="MobiDB-lite"/>
    </source>
</evidence>
<evidence type="ECO:0000256" key="1">
    <source>
        <dbReference type="PROSITE-ProRule" id="PRU00453"/>
    </source>
</evidence>
<sequence length="484" mass="54452">MAACMNDLTTQRAAEETVANEEITKVCELCLKESSKYKCPRCGIFYCSLSCYRGGKHAGCSEKFYKNNFMEVMKNKKGSEEDRKKMLEILQRVDAEYKPLFDEEGAEINEEEEEEDEATETLAERMAGLDLDKDTDLIWERLTEREKREFESVLHAGRLGNLVPIWKAWWEQHDQSLVKEIGIDPSPPTPPQSTPPPEKPKEPSYADEIEVDLAKMAKDLGLNDEETTEEEISRELSTTCDCPPILKTIPKLSDLLRNKKPSECVMYNLLNLLYSYACVVRFYNGTHNDLPVQVAQNLLEVSATLSDNANYNAMEESLASALHNASKSLSTSNTFSTSILQDVVHILLGAASDAPISYIQSALSDLHQLLGAARKQLVKKSKKSPMNGDAQDPKQSTAGPSETKSLLPKSCFNCQKKLEFFLAWLTDNQDKPRILLLEVDAMYRSRRLLDEQHSATKSTLEKQWGGTKPPAKTKAKHTLIEELS</sequence>
<dbReference type="RefSeq" id="XP_038065863.1">
    <property type="nucleotide sequence ID" value="XM_038209935.1"/>
</dbReference>
<feature type="compositionally biased region" description="Pro residues" evidence="2">
    <location>
        <begin position="185"/>
        <end position="197"/>
    </location>
</feature>
<keyword evidence="1" id="KW-0862">Zinc</keyword>
<reference evidence="4" key="1">
    <citation type="submission" date="2022-11" db="UniProtKB">
        <authorList>
            <consortium name="EnsemblMetazoa"/>
        </authorList>
    </citation>
    <scope>IDENTIFICATION</scope>
</reference>
<dbReference type="Proteomes" id="UP000887568">
    <property type="component" value="Unplaced"/>
</dbReference>
<keyword evidence="5" id="KW-1185">Reference proteome</keyword>
<dbReference type="CDD" id="cd23024">
    <property type="entry name" value="zf-HIT_ZNHIT2-3"/>
    <property type="match status" value="1"/>
</dbReference>
<accession>A0A914AQE8</accession>
<dbReference type="SUPFAM" id="SSF144232">
    <property type="entry name" value="HIT/MYND zinc finger-like"/>
    <property type="match status" value="1"/>
</dbReference>
<dbReference type="PROSITE" id="PS51083">
    <property type="entry name" value="ZF_HIT"/>
    <property type="match status" value="1"/>
</dbReference>
<dbReference type="InterPro" id="IPR039646">
    <property type="entry name" value="ZNHIT2"/>
</dbReference>
<dbReference type="PANTHER" id="PTHR15555">
    <property type="entry name" value="ZINC FINGER HIT DOMAIN CONTAINING PROTEIN 2 PROTEIN FON -RELATED"/>
    <property type="match status" value="1"/>
</dbReference>
<keyword evidence="1" id="KW-0479">Metal-binding</keyword>
<dbReference type="GO" id="GO:0008270">
    <property type="term" value="F:zinc ion binding"/>
    <property type="evidence" value="ECO:0007669"/>
    <property type="project" value="UniProtKB-UniRule"/>
</dbReference>
<protein>
    <recommendedName>
        <fullName evidence="3">HIT-type domain-containing protein</fullName>
    </recommendedName>
</protein>
<dbReference type="PANTHER" id="PTHR15555:SF0">
    <property type="entry name" value="ZINC FINGER HIT DOMAIN-CONTAINING PROTEIN 2"/>
    <property type="match status" value="1"/>
</dbReference>
<proteinExistence type="predicted"/>